<dbReference type="RefSeq" id="WP_110293442.1">
    <property type="nucleotide sequence ID" value="NZ_QJKF01000002.1"/>
</dbReference>
<sequence>MPTSRSRRRLERESDGTLSEADTGATVHLEELAEGLRIGSRFRVSARGTGVDCTVQVFADALGVALSGDGPRGYVLGPVPGALDLPWGVR</sequence>
<gene>
    <name evidence="2" type="ORF">DFR70_102925</name>
</gene>
<keyword evidence="3" id="KW-1185">Reference proteome</keyword>
<feature type="region of interest" description="Disordered" evidence="1">
    <location>
        <begin position="1"/>
        <end position="25"/>
    </location>
</feature>
<evidence type="ECO:0000313" key="3">
    <source>
        <dbReference type="Proteomes" id="UP000247569"/>
    </source>
</evidence>
<comment type="caution">
    <text evidence="2">The sequence shown here is derived from an EMBL/GenBank/DDBJ whole genome shotgun (WGS) entry which is preliminary data.</text>
</comment>
<organism evidence="2 3">
    <name type="scientific">Nocardia tenerifensis</name>
    <dbReference type="NCBI Taxonomy" id="228006"/>
    <lineage>
        <taxon>Bacteria</taxon>
        <taxon>Bacillati</taxon>
        <taxon>Actinomycetota</taxon>
        <taxon>Actinomycetes</taxon>
        <taxon>Mycobacteriales</taxon>
        <taxon>Nocardiaceae</taxon>
        <taxon>Nocardia</taxon>
    </lineage>
</organism>
<reference evidence="2 3" key="1">
    <citation type="submission" date="2018-05" db="EMBL/GenBank/DDBJ databases">
        <title>Genomic Encyclopedia of Type Strains, Phase IV (KMG-IV): sequencing the most valuable type-strain genomes for metagenomic binning, comparative biology and taxonomic classification.</title>
        <authorList>
            <person name="Goeker M."/>
        </authorList>
    </citation>
    <scope>NUCLEOTIDE SEQUENCE [LARGE SCALE GENOMIC DNA]</scope>
    <source>
        <strain evidence="2 3">DSM 44704</strain>
    </source>
</reference>
<evidence type="ECO:0000313" key="2">
    <source>
        <dbReference type="EMBL" id="PXX69237.1"/>
    </source>
</evidence>
<accession>A0A318KLC2</accession>
<name>A0A318KLC2_9NOCA</name>
<proteinExistence type="predicted"/>
<dbReference type="Proteomes" id="UP000247569">
    <property type="component" value="Unassembled WGS sequence"/>
</dbReference>
<dbReference type="EMBL" id="QJKF01000002">
    <property type="protein sequence ID" value="PXX69237.1"/>
    <property type="molecule type" value="Genomic_DNA"/>
</dbReference>
<protein>
    <submittedName>
        <fullName evidence="2">Uncharacterized protein</fullName>
    </submittedName>
</protein>
<evidence type="ECO:0000256" key="1">
    <source>
        <dbReference type="SAM" id="MobiDB-lite"/>
    </source>
</evidence>
<dbReference type="AlphaFoldDB" id="A0A318KLC2"/>